<evidence type="ECO:0000256" key="14">
    <source>
        <dbReference type="ARBA" id="ARBA00052823"/>
    </source>
</evidence>
<keyword evidence="6" id="KW-0999">Mitochondrion inner membrane</keyword>
<dbReference type="InterPro" id="IPR023395">
    <property type="entry name" value="MCP_dom_sf"/>
</dbReference>
<dbReference type="Pfam" id="PF00153">
    <property type="entry name" value="Mito_carr"/>
    <property type="match status" value="3"/>
</dbReference>
<keyword evidence="5" id="KW-0677">Repeat</keyword>
<proteinExistence type="inferred from homology"/>
<sequence length="331" mass="36260">MVDKSRIEELALEAAQEEQKELLSPAQKISKFGSFVAGGMAACVAVTVTNPIELVKTRMQLQGELSATNQRVYTNPVQAMYVIFRNEGVLSLQKGLMAAYVYQIALNGCRLGFYEPTRAFMNRICYPDEVPHSVQNPVINVVAGASAGIIGAILGSPLYLVKTRLQSYSDSVAIGEQTRYKGVWDGLRTIYKSEGIKGLYRGTDAAIMRTGAGSAVQLPIYNVTKALIKDNNLLQEGTALHLTASMIAGFGVAIVMNPWDVILTRIYNQKGDLYKGPIDCFVKTVKIEGPTALYKGFGAQVFRIAPHTILCLTMMEQTMKLVYNIEKKTLA</sequence>
<feature type="repeat" description="Solcar" evidence="17">
    <location>
        <begin position="29"/>
        <end position="120"/>
    </location>
</feature>
<keyword evidence="3 18" id="KW-0813">Transport</keyword>
<evidence type="ECO:0000256" key="18">
    <source>
        <dbReference type="RuleBase" id="RU000488"/>
    </source>
</evidence>
<keyword evidence="9 17" id="KW-0472">Membrane</keyword>
<evidence type="ECO:0000256" key="13">
    <source>
        <dbReference type="ARBA" id="ARBA00051081"/>
    </source>
</evidence>
<keyword evidence="7" id="KW-1133">Transmembrane helix</keyword>
<accession>A0A8J2T6G2</accession>
<dbReference type="InterPro" id="IPR002067">
    <property type="entry name" value="MCP"/>
</dbReference>
<dbReference type="PROSITE" id="PS50920">
    <property type="entry name" value="SOLCAR"/>
    <property type="match status" value="3"/>
</dbReference>
<dbReference type="InterPro" id="IPR051508">
    <property type="entry name" value="Mito_Carrier_Antiporter"/>
</dbReference>
<evidence type="ECO:0000256" key="11">
    <source>
        <dbReference type="ARBA" id="ARBA00050441"/>
    </source>
</evidence>
<keyword evidence="4 17" id="KW-0812">Transmembrane</keyword>
<dbReference type="PANTHER" id="PTHR45928">
    <property type="entry name" value="RE38146P"/>
    <property type="match status" value="1"/>
</dbReference>
<evidence type="ECO:0000256" key="9">
    <source>
        <dbReference type="ARBA" id="ARBA00023136"/>
    </source>
</evidence>
<evidence type="ECO:0000256" key="17">
    <source>
        <dbReference type="PROSITE-ProRule" id="PRU00282"/>
    </source>
</evidence>
<dbReference type="Proteomes" id="UP000019375">
    <property type="component" value="Unassembled WGS sequence"/>
</dbReference>
<comment type="catalytic activity">
    <reaction evidence="13">
        <text>(2S)-2-isopropylmalate(in) + sulfate(out) = (2S)-2-isopropylmalate(out) + sulfate(in)</text>
        <dbReference type="Rhea" id="RHEA:76343"/>
        <dbReference type="ChEBI" id="CHEBI:1178"/>
        <dbReference type="ChEBI" id="CHEBI:16189"/>
    </reaction>
    <physiologicalReaction direction="left-to-right" evidence="13">
        <dbReference type="Rhea" id="RHEA:76344"/>
    </physiologicalReaction>
    <physiologicalReaction direction="right-to-left" evidence="13">
        <dbReference type="Rhea" id="RHEA:76345"/>
    </physiologicalReaction>
</comment>
<evidence type="ECO:0000256" key="8">
    <source>
        <dbReference type="ARBA" id="ARBA00023128"/>
    </source>
</evidence>
<evidence type="ECO:0000256" key="15">
    <source>
        <dbReference type="ARBA" id="ARBA00057233"/>
    </source>
</evidence>
<comment type="subcellular location">
    <subcellularLocation>
        <location evidence="1">Mitochondrion inner membrane</location>
        <topology evidence="1">Multi-pass membrane protein</topology>
    </subcellularLocation>
</comment>
<dbReference type="FunFam" id="1.50.40.10:FF:000039">
    <property type="entry name" value="Solute carrier family 25 member 35"/>
    <property type="match status" value="1"/>
</dbReference>
<dbReference type="AlphaFoldDB" id="A0A8J2T6G2"/>
<dbReference type="EMBL" id="HG316456">
    <property type="protein sequence ID" value="CDF89006.1"/>
    <property type="molecule type" value="Genomic_DNA"/>
</dbReference>
<evidence type="ECO:0000256" key="1">
    <source>
        <dbReference type="ARBA" id="ARBA00004448"/>
    </source>
</evidence>
<dbReference type="GO" id="GO:0055085">
    <property type="term" value="P:transmembrane transport"/>
    <property type="evidence" value="ECO:0007669"/>
    <property type="project" value="InterPro"/>
</dbReference>
<evidence type="ECO:0000313" key="20">
    <source>
        <dbReference type="Proteomes" id="UP000019375"/>
    </source>
</evidence>
<comment type="catalytic activity">
    <reaction evidence="12">
        <text>malonate(in) + sulfate(out) = malonate(out) + sulfate(in)</text>
        <dbReference type="Rhea" id="RHEA:73195"/>
        <dbReference type="ChEBI" id="CHEBI:15792"/>
        <dbReference type="ChEBI" id="CHEBI:16189"/>
    </reaction>
    <physiologicalReaction direction="left-to-right" evidence="12">
        <dbReference type="Rhea" id="RHEA:73196"/>
    </physiologicalReaction>
    <physiologicalReaction direction="right-to-left" evidence="12">
        <dbReference type="Rhea" id="RHEA:73197"/>
    </physiologicalReaction>
</comment>
<comment type="catalytic activity">
    <reaction evidence="10">
        <text>(2R,3S)-3-isopropylmalate(in) + sulfate(out) = (2R,3S)-3-isopropylmalate(out) + sulfate(in)</text>
        <dbReference type="Rhea" id="RHEA:76347"/>
        <dbReference type="ChEBI" id="CHEBI:16189"/>
        <dbReference type="ChEBI" id="CHEBI:35121"/>
    </reaction>
    <physiologicalReaction direction="left-to-right" evidence="10">
        <dbReference type="Rhea" id="RHEA:76348"/>
    </physiologicalReaction>
    <physiologicalReaction direction="right-to-left" evidence="10">
        <dbReference type="Rhea" id="RHEA:76349"/>
    </physiologicalReaction>
</comment>
<evidence type="ECO:0000256" key="10">
    <source>
        <dbReference type="ARBA" id="ARBA00050115"/>
    </source>
</evidence>
<evidence type="ECO:0000256" key="5">
    <source>
        <dbReference type="ARBA" id="ARBA00022737"/>
    </source>
</evidence>
<evidence type="ECO:0000256" key="4">
    <source>
        <dbReference type="ARBA" id="ARBA00022692"/>
    </source>
</evidence>
<evidence type="ECO:0000256" key="2">
    <source>
        <dbReference type="ARBA" id="ARBA00006375"/>
    </source>
</evidence>
<organism evidence="19 20">
    <name type="scientific">Zygosaccharomyces bailii (strain CLIB 213 / ATCC 58445 / CBS 680 / BCRC 21525 / NBRC 1098 / NCYC 1416 / NRRL Y-2227)</name>
    <dbReference type="NCBI Taxonomy" id="1333698"/>
    <lineage>
        <taxon>Eukaryota</taxon>
        <taxon>Fungi</taxon>
        <taxon>Dikarya</taxon>
        <taxon>Ascomycota</taxon>
        <taxon>Saccharomycotina</taxon>
        <taxon>Saccharomycetes</taxon>
        <taxon>Saccharomycetales</taxon>
        <taxon>Saccharomycetaceae</taxon>
        <taxon>Zygosaccharomyces</taxon>
    </lineage>
</organism>
<name>A0A8J2T6G2_ZYGB2</name>
<dbReference type="InterPro" id="IPR018108">
    <property type="entry name" value="MCP_transmembrane"/>
</dbReference>
<comment type="catalytic activity">
    <reaction evidence="11">
        <text>thiosulfate(in) + sulfate(out) = thiosulfate(out) + sulfate(in)</text>
        <dbReference type="Rhea" id="RHEA:73215"/>
        <dbReference type="ChEBI" id="CHEBI:16189"/>
        <dbReference type="ChEBI" id="CHEBI:33542"/>
    </reaction>
    <physiologicalReaction direction="left-to-right" evidence="11">
        <dbReference type="Rhea" id="RHEA:73216"/>
    </physiologicalReaction>
    <physiologicalReaction direction="right-to-left" evidence="11">
        <dbReference type="Rhea" id="RHEA:73217"/>
    </physiologicalReaction>
</comment>
<dbReference type="PRINTS" id="PR00926">
    <property type="entry name" value="MITOCARRIER"/>
</dbReference>
<dbReference type="GO" id="GO:0005743">
    <property type="term" value="C:mitochondrial inner membrane"/>
    <property type="evidence" value="ECO:0007669"/>
    <property type="project" value="UniProtKB-SubCell"/>
</dbReference>
<dbReference type="SUPFAM" id="SSF103506">
    <property type="entry name" value="Mitochondrial carrier"/>
    <property type="match status" value="1"/>
</dbReference>
<protein>
    <recommendedName>
        <fullName evidence="16">Mitochondrial oxaloacetate transport protein</fullName>
    </recommendedName>
</protein>
<evidence type="ECO:0000313" key="19">
    <source>
        <dbReference type="EMBL" id="CDF89006.1"/>
    </source>
</evidence>
<evidence type="ECO:0000256" key="16">
    <source>
        <dbReference type="ARBA" id="ARBA00074147"/>
    </source>
</evidence>
<keyword evidence="20" id="KW-1185">Reference proteome</keyword>
<evidence type="ECO:0000256" key="3">
    <source>
        <dbReference type="ARBA" id="ARBA00022448"/>
    </source>
</evidence>
<comment type="function">
    <text evidence="15">Antiporter that exchanges dicarboxylates and sulfur oxoanions across the inner membrane of mitochondria. Exports alpha-isopropylmalate from mitochondrial matrix to the cytosol, where it serves as a precursor for leucine biosynthesis.</text>
</comment>
<evidence type="ECO:0000256" key="12">
    <source>
        <dbReference type="ARBA" id="ARBA00050559"/>
    </source>
</evidence>
<feature type="repeat" description="Solcar" evidence="17">
    <location>
        <begin position="135"/>
        <end position="227"/>
    </location>
</feature>
<keyword evidence="8" id="KW-0496">Mitochondrion</keyword>
<comment type="similarity">
    <text evidence="2 18">Belongs to the mitochondrial carrier (TC 2.A.29) family.</text>
</comment>
<dbReference type="Gene3D" id="1.50.40.10">
    <property type="entry name" value="Mitochondrial carrier domain"/>
    <property type="match status" value="1"/>
</dbReference>
<dbReference type="PANTHER" id="PTHR45928:SF1">
    <property type="entry name" value="RE38146P"/>
    <property type="match status" value="1"/>
</dbReference>
<gene>
    <name evidence="19" type="ORF">BN860_06942g</name>
</gene>
<dbReference type="OrthoDB" id="6703404at2759"/>
<evidence type="ECO:0000256" key="6">
    <source>
        <dbReference type="ARBA" id="ARBA00022792"/>
    </source>
</evidence>
<comment type="catalytic activity">
    <reaction evidence="14">
        <text>oxaloacetate(in) + sulfate(out) = oxaloacetate(out) + sulfate(in)</text>
        <dbReference type="Rhea" id="RHEA:76351"/>
        <dbReference type="ChEBI" id="CHEBI:16189"/>
        <dbReference type="ChEBI" id="CHEBI:16452"/>
    </reaction>
    <physiologicalReaction direction="left-to-right" evidence="14">
        <dbReference type="Rhea" id="RHEA:76352"/>
    </physiologicalReaction>
    <physiologicalReaction direction="right-to-left" evidence="14">
        <dbReference type="Rhea" id="RHEA:76353"/>
    </physiologicalReaction>
</comment>
<reference evidence="20" key="1">
    <citation type="journal article" date="2013" name="Genome Announc.">
        <title>Genome sequence of the food spoilage yeast Zygosaccharomyces bailii CLIB 213(T).</title>
        <authorList>
            <person name="Galeote V."/>
            <person name="Bigey F."/>
            <person name="Devillers H."/>
            <person name="Neuveglise C."/>
            <person name="Dequin S."/>
        </authorList>
    </citation>
    <scope>NUCLEOTIDE SEQUENCE [LARGE SCALE GENOMIC DNA]</scope>
    <source>
        <strain evidence="20">CLIB 213 / ATCC 58445 / CBS 680 / CCRC 21525 / NBRC 1098 / NCYC 1416 / NRRL Y-2227</strain>
    </source>
</reference>
<evidence type="ECO:0000256" key="7">
    <source>
        <dbReference type="ARBA" id="ARBA00022989"/>
    </source>
</evidence>
<feature type="repeat" description="Solcar" evidence="17">
    <location>
        <begin position="236"/>
        <end position="321"/>
    </location>
</feature>